<comment type="caution">
    <text evidence="1">The sequence shown here is derived from an EMBL/GenBank/DDBJ whole genome shotgun (WGS) entry which is preliminary data.</text>
</comment>
<dbReference type="Proteomes" id="UP000299102">
    <property type="component" value="Unassembled WGS sequence"/>
</dbReference>
<dbReference type="AlphaFoldDB" id="A0A4C1VSK1"/>
<gene>
    <name evidence="1" type="ORF">EVAR_31991_1</name>
</gene>
<proteinExistence type="predicted"/>
<sequence length="112" mass="12638">MPRYNNNELLNNLEQSVRQSVFYDLGPARTESNKLLRAIEHTYLPRRNPADSVNARNASVQSNTHVHCSDKDMPAIAYGVCVGVAARVRRAEPKAHARGYRAFYKLSHSATR</sequence>
<protein>
    <submittedName>
        <fullName evidence="1">Uncharacterized protein</fullName>
    </submittedName>
</protein>
<dbReference type="EMBL" id="BGZK01000403">
    <property type="protein sequence ID" value="GBP41673.1"/>
    <property type="molecule type" value="Genomic_DNA"/>
</dbReference>
<name>A0A4C1VSK1_EUMVA</name>
<reference evidence="1 2" key="1">
    <citation type="journal article" date="2019" name="Commun. Biol.">
        <title>The bagworm genome reveals a unique fibroin gene that provides high tensile strength.</title>
        <authorList>
            <person name="Kono N."/>
            <person name="Nakamura H."/>
            <person name="Ohtoshi R."/>
            <person name="Tomita M."/>
            <person name="Numata K."/>
            <person name="Arakawa K."/>
        </authorList>
    </citation>
    <scope>NUCLEOTIDE SEQUENCE [LARGE SCALE GENOMIC DNA]</scope>
</reference>
<keyword evidence="2" id="KW-1185">Reference proteome</keyword>
<evidence type="ECO:0000313" key="1">
    <source>
        <dbReference type="EMBL" id="GBP41673.1"/>
    </source>
</evidence>
<organism evidence="1 2">
    <name type="scientific">Eumeta variegata</name>
    <name type="common">Bagworm moth</name>
    <name type="synonym">Eumeta japonica</name>
    <dbReference type="NCBI Taxonomy" id="151549"/>
    <lineage>
        <taxon>Eukaryota</taxon>
        <taxon>Metazoa</taxon>
        <taxon>Ecdysozoa</taxon>
        <taxon>Arthropoda</taxon>
        <taxon>Hexapoda</taxon>
        <taxon>Insecta</taxon>
        <taxon>Pterygota</taxon>
        <taxon>Neoptera</taxon>
        <taxon>Endopterygota</taxon>
        <taxon>Lepidoptera</taxon>
        <taxon>Glossata</taxon>
        <taxon>Ditrysia</taxon>
        <taxon>Tineoidea</taxon>
        <taxon>Psychidae</taxon>
        <taxon>Oiketicinae</taxon>
        <taxon>Eumeta</taxon>
    </lineage>
</organism>
<evidence type="ECO:0000313" key="2">
    <source>
        <dbReference type="Proteomes" id="UP000299102"/>
    </source>
</evidence>
<accession>A0A4C1VSK1</accession>